<gene>
    <name evidence="2" type="ORF">A2W52_04415</name>
</gene>
<proteinExistence type="predicted"/>
<dbReference type="Proteomes" id="UP000176493">
    <property type="component" value="Unassembled WGS sequence"/>
</dbReference>
<protein>
    <submittedName>
        <fullName evidence="2">Uncharacterized protein</fullName>
    </submittedName>
</protein>
<feature type="transmembrane region" description="Helical" evidence="1">
    <location>
        <begin position="71"/>
        <end position="89"/>
    </location>
</feature>
<keyword evidence="1" id="KW-0812">Transmembrane</keyword>
<comment type="caution">
    <text evidence="2">The sequence shown here is derived from an EMBL/GenBank/DDBJ whole genome shotgun (WGS) entry which is preliminary data.</text>
</comment>
<evidence type="ECO:0000313" key="3">
    <source>
        <dbReference type="Proteomes" id="UP000176493"/>
    </source>
</evidence>
<organism evidence="2 3">
    <name type="scientific">Candidatus Taylorbacteria bacterium RIFCSPHIGHO2_02_49_25</name>
    <dbReference type="NCBI Taxonomy" id="1802305"/>
    <lineage>
        <taxon>Bacteria</taxon>
        <taxon>Candidatus Tayloriibacteriota</taxon>
    </lineage>
</organism>
<dbReference type="AlphaFoldDB" id="A0A1G2MHL6"/>
<accession>A0A1G2MHL6</accession>
<keyword evidence="1" id="KW-0472">Membrane</keyword>
<evidence type="ECO:0000256" key="1">
    <source>
        <dbReference type="SAM" id="Phobius"/>
    </source>
</evidence>
<keyword evidence="1" id="KW-1133">Transmembrane helix</keyword>
<name>A0A1G2MHL6_9BACT</name>
<sequence>MKTLRPPAFIFVAAFLLNFAWEYAHSVLYLSYRGGEITSLILFRAALFDAAVITLFAAPFFLQKQHCEKRWLFVVALSVFAVLLERWALGSSRWVYADAMPIIPVLNVGLTPAIQLGLLGYISQKISEHFESKLP</sequence>
<dbReference type="EMBL" id="MHRJ01000007">
    <property type="protein sequence ID" value="OHA23396.1"/>
    <property type="molecule type" value="Genomic_DNA"/>
</dbReference>
<evidence type="ECO:0000313" key="2">
    <source>
        <dbReference type="EMBL" id="OHA23396.1"/>
    </source>
</evidence>
<feature type="transmembrane region" description="Helical" evidence="1">
    <location>
        <begin position="40"/>
        <end position="62"/>
    </location>
</feature>
<feature type="transmembrane region" description="Helical" evidence="1">
    <location>
        <begin position="101"/>
        <end position="122"/>
    </location>
</feature>
<reference evidence="2 3" key="1">
    <citation type="journal article" date="2016" name="Nat. Commun.">
        <title>Thousands of microbial genomes shed light on interconnected biogeochemical processes in an aquifer system.</title>
        <authorList>
            <person name="Anantharaman K."/>
            <person name="Brown C.T."/>
            <person name="Hug L.A."/>
            <person name="Sharon I."/>
            <person name="Castelle C.J."/>
            <person name="Probst A.J."/>
            <person name="Thomas B.C."/>
            <person name="Singh A."/>
            <person name="Wilkins M.J."/>
            <person name="Karaoz U."/>
            <person name="Brodie E.L."/>
            <person name="Williams K.H."/>
            <person name="Hubbard S.S."/>
            <person name="Banfield J.F."/>
        </authorList>
    </citation>
    <scope>NUCLEOTIDE SEQUENCE [LARGE SCALE GENOMIC DNA]</scope>
</reference>